<dbReference type="EMBL" id="UGGV01000001">
    <property type="protein sequence ID" value="STO24095.1"/>
    <property type="molecule type" value="Genomic_DNA"/>
</dbReference>
<dbReference type="EMBL" id="FTNL01000014">
    <property type="protein sequence ID" value="SIR52799.1"/>
    <property type="molecule type" value="Genomic_DNA"/>
</dbReference>
<evidence type="ECO:0000256" key="16">
    <source>
        <dbReference type="ARBA" id="ARBA00044900"/>
    </source>
</evidence>
<dbReference type="PROSITE" id="PS50850">
    <property type="entry name" value="MFS"/>
    <property type="match status" value="1"/>
</dbReference>
<evidence type="ECO:0000256" key="18">
    <source>
        <dbReference type="ARBA" id="ARBA00044912"/>
    </source>
</evidence>
<feature type="transmembrane region" description="Helical" evidence="25">
    <location>
        <begin position="226"/>
        <end position="245"/>
    </location>
</feature>
<dbReference type="InterPro" id="IPR052187">
    <property type="entry name" value="MFSD1"/>
</dbReference>
<feature type="domain" description="Major facilitator superfamily (MFS) profile" evidence="26">
    <location>
        <begin position="70"/>
        <end position="469"/>
    </location>
</feature>
<reference evidence="28 30" key="2">
    <citation type="submission" date="2018-06" db="EMBL/GenBank/DDBJ databases">
        <authorList>
            <consortium name="Pathogen Informatics"/>
            <person name="Doyle S."/>
        </authorList>
    </citation>
    <scope>NUCLEOTIDE SEQUENCE [LARGE SCALE GENOMIC DNA]</scope>
    <source>
        <strain evidence="28 30">NCTC11401</strain>
    </source>
</reference>
<evidence type="ECO:0000256" key="8">
    <source>
        <dbReference type="ARBA" id="ARBA00044876"/>
    </source>
</evidence>
<evidence type="ECO:0000256" key="6">
    <source>
        <dbReference type="ARBA" id="ARBA00023136"/>
    </source>
</evidence>
<feature type="transmembrane region" description="Helical" evidence="25">
    <location>
        <begin position="137"/>
        <end position="153"/>
    </location>
</feature>
<comment type="similarity">
    <text evidence="2">Belongs to the major facilitator superfamily.</text>
</comment>
<keyword evidence="7" id="KW-0458">Lysosome</keyword>
<feature type="transmembrane region" description="Helical" evidence="25">
    <location>
        <begin position="363"/>
        <end position="386"/>
    </location>
</feature>
<accession>A0A377GHS0</accession>
<dbReference type="PANTHER" id="PTHR23512:SF3">
    <property type="entry name" value="MAJOR FACILITATOR SUPERFAMILY DOMAIN-CONTAINING PROTEIN 1"/>
    <property type="match status" value="1"/>
</dbReference>
<evidence type="ECO:0000256" key="9">
    <source>
        <dbReference type="ARBA" id="ARBA00044878"/>
    </source>
</evidence>
<evidence type="ECO:0000256" key="15">
    <source>
        <dbReference type="ARBA" id="ARBA00044899"/>
    </source>
</evidence>
<evidence type="ECO:0000256" key="20">
    <source>
        <dbReference type="ARBA" id="ARBA00044924"/>
    </source>
</evidence>
<evidence type="ECO:0000256" key="13">
    <source>
        <dbReference type="ARBA" id="ARBA00044893"/>
    </source>
</evidence>
<keyword evidence="4 25" id="KW-0812">Transmembrane</keyword>
<evidence type="ECO:0000256" key="12">
    <source>
        <dbReference type="ARBA" id="ARBA00044891"/>
    </source>
</evidence>
<comment type="catalytic activity">
    <reaction evidence="9">
        <text>L-histidyl-glycine(out) = L-histidyl-glycine(in)</text>
        <dbReference type="Rhea" id="RHEA:79395"/>
        <dbReference type="ChEBI" id="CHEBI:229957"/>
    </reaction>
</comment>
<organism evidence="28 30">
    <name type="scientific">Fluoribacter gormanii</name>
    <dbReference type="NCBI Taxonomy" id="464"/>
    <lineage>
        <taxon>Bacteria</taxon>
        <taxon>Pseudomonadati</taxon>
        <taxon>Pseudomonadota</taxon>
        <taxon>Gammaproteobacteria</taxon>
        <taxon>Legionellales</taxon>
        <taxon>Legionellaceae</taxon>
        <taxon>Fluoribacter</taxon>
    </lineage>
</organism>
<evidence type="ECO:0000256" key="10">
    <source>
        <dbReference type="ARBA" id="ARBA00044881"/>
    </source>
</evidence>
<keyword evidence="5 25" id="KW-1133">Transmembrane helix</keyword>
<dbReference type="InterPro" id="IPR011701">
    <property type="entry name" value="MFS"/>
</dbReference>
<comment type="catalytic activity">
    <reaction evidence="8">
        <text>L-lysyl-L-alanine(out) = L-lysyl-L-alanine(in)</text>
        <dbReference type="Rhea" id="RHEA:79399"/>
        <dbReference type="ChEBI" id="CHEBI:229954"/>
    </reaction>
</comment>
<evidence type="ECO:0000256" key="11">
    <source>
        <dbReference type="ARBA" id="ARBA00044884"/>
    </source>
</evidence>
<comment type="subcellular location">
    <subcellularLocation>
        <location evidence="1">Lysosome membrane</location>
        <topology evidence="1">Multi-pass membrane protein</topology>
    </subcellularLocation>
</comment>
<comment type="catalytic activity">
    <reaction evidence="11">
        <text>L-alpha-aminoacyl-L-histidine(out) = L-alpha-aminoacyl-L-histidine(in)</text>
        <dbReference type="Rhea" id="RHEA:79375"/>
        <dbReference type="ChEBI" id="CHEBI:229967"/>
    </reaction>
</comment>
<evidence type="ECO:0000256" key="24">
    <source>
        <dbReference type="ARBA" id="ARBA00046376"/>
    </source>
</evidence>
<evidence type="ECO:0000256" key="3">
    <source>
        <dbReference type="ARBA" id="ARBA00022448"/>
    </source>
</evidence>
<evidence type="ECO:0000313" key="30">
    <source>
        <dbReference type="Proteomes" id="UP000254374"/>
    </source>
</evidence>
<comment type="catalytic activity">
    <reaction evidence="12">
        <text>L-lysyl-L-alpha-amino acid(out) = L-lysyl-L-alpha-amino acid(in)</text>
        <dbReference type="Rhea" id="RHEA:79387"/>
        <dbReference type="ChEBI" id="CHEBI:229965"/>
    </reaction>
</comment>
<dbReference type="Proteomes" id="UP000186808">
    <property type="component" value="Unassembled WGS sequence"/>
</dbReference>
<evidence type="ECO:0000259" key="26">
    <source>
        <dbReference type="PROSITE" id="PS50850"/>
    </source>
</evidence>
<sequence>MPRFINNNNLFSSHYYYFALFTLERLAVSYSRTSLGRKHRVIRIIALLILEGIVTQTNFLNLKNNCWPFVMWFFPLSFFALQFILRLWPGLMMQEIMSQFSIDAASFGLLAAFYYYGYAGMQIPMAILLEKFGAQKVVFTFTLLCGLGALLFASTNNFYLALFSRFLIGASSAAGFLGVSKVISEWFSSNQYSQMVGFSFSVGLLGAVYGGKPVSQLIATYGGQHVGQVLALCSISIGLLAYLVLRTPKNIKTTKSNEINLSYLSVLFTSRILWTLALANLLMVGALEGFADVWGVSYLTTAYGFTKSDAAFLVSFIFVGMLFGGPLLAFLSKKLGNYKVIGFCGIGLALAFLVLLSDRVSNWWILSILFFVIGLMCCYQVIVFAAGSTLVSSKHLGITIAFLNCINMFGGSFFHTLIGKIMDYYWEGSFTANGLRQYSIQSYHHALVVIPLGALLGTALVYLIHKNAKNQVRLASVEQTTAS</sequence>
<comment type="catalytic activity">
    <reaction evidence="20">
        <text>L-lysyl-glycine(out) = L-lysyl-glycine(in)</text>
        <dbReference type="Rhea" id="RHEA:79407"/>
        <dbReference type="ChEBI" id="CHEBI:191202"/>
    </reaction>
</comment>
<comment type="catalytic activity">
    <reaction evidence="17">
        <text>L-arginyl-glycine(out) = L-arginyl-glycine(in)</text>
        <dbReference type="Rhea" id="RHEA:79391"/>
        <dbReference type="ChEBI" id="CHEBI:229955"/>
    </reaction>
</comment>
<proteinExistence type="inferred from homology"/>
<keyword evidence="3" id="KW-0813">Transport</keyword>
<comment type="function">
    <text evidence="23">Lysosomal dipeptide uniporter that selectively exports lysine, arginine or histidine-containing dipeptides with a net positive charge from the lysosome lumen into the cytosol. Could play a role in a specific type of protein O-glycosylation indirectly regulating macrophages migration and tissue invasion. Also essential for liver homeostasis.</text>
</comment>
<comment type="catalytic activity">
    <reaction evidence="19">
        <text>L-alanyl-L-lysine(out) = L-alanyl-L-lysine(in)</text>
        <dbReference type="Rhea" id="RHEA:79415"/>
        <dbReference type="ChEBI" id="CHEBI:192470"/>
    </reaction>
</comment>
<dbReference type="AlphaFoldDB" id="A0A377GHS0"/>
<dbReference type="InterPro" id="IPR036259">
    <property type="entry name" value="MFS_trans_sf"/>
</dbReference>
<feature type="transmembrane region" description="Helical" evidence="25">
    <location>
        <begin position="398"/>
        <end position="422"/>
    </location>
</feature>
<feature type="transmembrane region" description="Helical" evidence="25">
    <location>
        <begin position="442"/>
        <end position="464"/>
    </location>
</feature>
<comment type="catalytic activity">
    <reaction evidence="16">
        <text>L-lysyl-L-lysine(out) = L-lysyl-L-lysine(in)</text>
        <dbReference type="Rhea" id="RHEA:79403"/>
        <dbReference type="ChEBI" id="CHEBI:229956"/>
    </reaction>
</comment>
<evidence type="ECO:0000256" key="7">
    <source>
        <dbReference type="ARBA" id="ARBA00023228"/>
    </source>
</evidence>
<comment type="catalytic activity">
    <reaction evidence="13">
        <text>L-alpha-aminoacyl-L-lysine(out) = L-alpha-aminoacyl-L-lysine(in)</text>
        <dbReference type="Rhea" id="RHEA:79383"/>
        <dbReference type="ChEBI" id="CHEBI:229966"/>
    </reaction>
</comment>
<evidence type="ECO:0000256" key="22">
    <source>
        <dbReference type="ARBA" id="ARBA00045018"/>
    </source>
</evidence>
<dbReference type="Pfam" id="PF07690">
    <property type="entry name" value="MFS_1"/>
    <property type="match status" value="1"/>
</dbReference>
<comment type="catalytic activity">
    <reaction evidence="14">
        <text>L-aspartyl-L-lysine(out) = L-aspartyl-L-lysine(in)</text>
        <dbReference type="Rhea" id="RHEA:79411"/>
        <dbReference type="ChEBI" id="CHEBI:229953"/>
    </reaction>
</comment>
<dbReference type="GO" id="GO:0005765">
    <property type="term" value="C:lysosomal membrane"/>
    <property type="evidence" value="ECO:0007669"/>
    <property type="project" value="UniProtKB-SubCell"/>
</dbReference>
<keyword evidence="29" id="KW-1185">Reference proteome</keyword>
<comment type="catalytic activity">
    <reaction evidence="18">
        <text>L-histidyl-L-alpha-amino acid(out) = L-histidyl-L-alpha-amino acid(in)</text>
        <dbReference type="Rhea" id="RHEA:79379"/>
        <dbReference type="ChEBI" id="CHEBI:229964"/>
    </reaction>
</comment>
<dbReference type="Gene3D" id="1.20.1250.20">
    <property type="entry name" value="MFS general substrate transporter like domains"/>
    <property type="match status" value="2"/>
</dbReference>
<name>A0A377GHS0_9GAMM</name>
<feature type="transmembrane region" description="Helical" evidence="25">
    <location>
        <begin position="338"/>
        <end position="357"/>
    </location>
</feature>
<evidence type="ECO:0000256" key="2">
    <source>
        <dbReference type="ARBA" id="ARBA00008335"/>
    </source>
</evidence>
<evidence type="ECO:0000256" key="17">
    <source>
        <dbReference type="ARBA" id="ARBA00044903"/>
    </source>
</evidence>
<feature type="transmembrane region" description="Helical" evidence="25">
    <location>
        <begin position="41"/>
        <end position="62"/>
    </location>
</feature>
<evidence type="ECO:0000313" key="28">
    <source>
        <dbReference type="EMBL" id="STO24095.1"/>
    </source>
</evidence>
<feature type="transmembrane region" description="Helical" evidence="25">
    <location>
        <begin position="100"/>
        <end position="117"/>
    </location>
</feature>
<comment type="catalytic activity">
    <reaction evidence="15">
        <text>L-arginyl-L-alpha-amino acid(out) = L-arginyl-L-alpha-amino acid(in)</text>
        <dbReference type="Rhea" id="RHEA:79371"/>
        <dbReference type="ChEBI" id="CHEBI:84315"/>
    </reaction>
</comment>
<evidence type="ECO:0000256" key="4">
    <source>
        <dbReference type="ARBA" id="ARBA00022692"/>
    </source>
</evidence>
<dbReference type="InterPro" id="IPR020846">
    <property type="entry name" value="MFS_dom"/>
</dbReference>
<evidence type="ECO:0000256" key="5">
    <source>
        <dbReference type="ARBA" id="ARBA00022989"/>
    </source>
</evidence>
<evidence type="ECO:0000256" key="14">
    <source>
        <dbReference type="ARBA" id="ARBA00044898"/>
    </source>
</evidence>
<evidence type="ECO:0000313" key="29">
    <source>
        <dbReference type="Proteomes" id="UP000186808"/>
    </source>
</evidence>
<feature type="transmembrane region" description="Helical" evidence="25">
    <location>
        <begin position="310"/>
        <end position="331"/>
    </location>
</feature>
<comment type="subunit">
    <text evidence="24">Homodimer. Interacts with lysosomal protein GLMP (via lumenal domain); the interaction starts while both proteins are still in the endoplasmic reticulum and is required for stabilization of MFSD1 in lysosomes but has no direct effect on its targeting to lysosomes or transporter activity.</text>
</comment>
<evidence type="ECO:0000256" key="1">
    <source>
        <dbReference type="ARBA" id="ARBA00004155"/>
    </source>
</evidence>
<evidence type="ECO:0000256" key="19">
    <source>
        <dbReference type="ARBA" id="ARBA00044919"/>
    </source>
</evidence>
<evidence type="ECO:0000313" key="27">
    <source>
        <dbReference type="EMBL" id="SIR52799.1"/>
    </source>
</evidence>
<keyword evidence="6 25" id="KW-0472">Membrane</keyword>
<comment type="catalytic activity">
    <reaction evidence="10">
        <text>L-alpha-aminoacyl-L-arginine(out) = L-alpha-aminoacyl-L-arginine(in)</text>
        <dbReference type="Rhea" id="RHEA:79367"/>
        <dbReference type="ChEBI" id="CHEBI:229968"/>
    </reaction>
</comment>
<dbReference type="SUPFAM" id="SSF103473">
    <property type="entry name" value="MFS general substrate transporter"/>
    <property type="match status" value="1"/>
</dbReference>
<gene>
    <name evidence="28" type="primary">rhmT</name>
    <name evidence="28" type="ORF">NCTC11401_00901</name>
    <name evidence="27" type="ORF">SAMN05421777_11479</name>
</gene>
<evidence type="ECO:0000256" key="21">
    <source>
        <dbReference type="ARBA" id="ARBA00044985"/>
    </source>
</evidence>
<feature type="transmembrane region" description="Helical" evidence="25">
    <location>
        <begin position="266"/>
        <end position="290"/>
    </location>
</feature>
<feature type="transmembrane region" description="Helical" evidence="25">
    <location>
        <begin position="159"/>
        <end position="180"/>
    </location>
</feature>
<dbReference type="GO" id="GO:0022857">
    <property type="term" value="F:transmembrane transporter activity"/>
    <property type="evidence" value="ECO:0007669"/>
    <property type="project" value="InterPro"/>
</dbReference>
<evidence type="ECO:0000256" key="23">
    <source>
        <dbReference type="ARBA" id="ARBA00045709"/>
    </source>
</evidence>
<evidence type="ECO:0000256" key="25">
    <source>
        <dbReference type="SAM" id="Phobius"/>
    </source>
</evidence>
<dbReference type="Proteomes" id="UP000254374">
    <property type="component" value="Unassembled WGS sequence"/>
</dbReference>
<protein>
    <recommendedName>
        <fullName evidence="21">Lysosomal dipeptide transporter MFSD1</fullName>
    </recommendedName>
    <alternativeName>
        <fullName evidence="22">Major facilitator superfamily domain-containing protein 1</fullName>
    </alternativeName>
</protein>
<dbReference type="PANTHER" id="PTHR23512">
    <property type="entry name" value="MAJOR FACILITATOR SUPERFAMILY DOMAIN-CONTAINING PROTEIN 1"/>
    <property type="match status" value="1"/>
</dbReference>
<reference evidence="27 29" key="1">
    <citation type="submission" date="2017-01" db="EMBL/GenBank/DDBJ databases">
        <authorList>
            <person name="Varghese N."/>
            <person name="Submissions S."/>
        </authorList>
    </citation>
    <scope>NUCLEOTIDE SEQUENCE [LARGE SCALE GENOMIC DNA]</scope>
    <source>
        <strain evidence="27 29">ATCC 33342</strain>
    </source>
</reference>
<feature type="transmembrane region" description="Helical" evidence="25">
    <location>
        <begin position="69"/>
        <end position="88"/>
    </location>
</feature>